<reference evidence="5 6" key="1">
    <citation type="journal article" date="2020" name="Nat. Commun.">
        <title>Genome of Tripterygium wilfordii and identification of cytochrome P450 involved in triptolide biosynthesis.</title>
        <authorList>
            <person name="Tu L."/>
            <person name="Su P."/>
            <person name="Zhang Z."/>
            <person name="Gao L."/>
            <person name="Wang J."/>
            <person name="Hu T."/>
            <person name="Zhou J."/>
            <person name="Zhang Y."/>
            <person name="Zhao Y."/>
            <person name="Liu Y."/>
            <person name="Song Y."/>
            <person name="Tong Y."/>
            <person name="Lu Y."/>
            <person name="Yang J."/>
            <person name="Xu C."/>
            <person name="Jia M."/>
            <person name="Peters R.J."/>
            <person name="Huang L."/>
            <person name="Gao W."/>
        </authorList>
    </citation>
    <scope>NUCLEOTIDE SEQUENCE [LARGE SCALE GENOMIC DNA]</scope>
    <source>
        <strain evidence="6">cv. XIE 37</strain>
        <tissue evidence="5">Leaf</tissue>
    </source>
</reference>
<keyword evidence="1" id="KW-0143">Chaperone</keyword>
<evidence type="ECO:0000256" key="3">
    <source>
        <dbReference type="SAM" id="Phobius"/>
    </source>
</evidence>
<feature type="domain" description="J" evidence="4">
    <location>
        <begin position="8"/>
        <end position="38"/>
    </location>
</feature>
<comment type="caution">
    <text evidence="5">The sequence shown here is derived from an EMBL/GenBank/DDBJ whole genome shotgun (WGS) entry which is preliminary data.</text>
</comment>
<feature type="region of interest" description="Disordered" evidence="2">
    <location>
        <begin position="1"/>
        <end position="26"/>
    </location>
</feature>
<dbReference type="PRINTS" id="PR00625">
    <property type="entry name" value="JDOMAIN"/>
</dbReference>
<keyword evidence="3" id="KW-1133">Transmembrane helix</keyword>
<dbReference type="Gene3D" id="1.10.287.110">
    <property type="entry name" value="DnaJ domain"/>
    <property type="match status" value="1"/>
</dbReference>
<dbReference type="SUPFAM" id="SSF46565">
    <property type="entry name" value="Chaperone J-domain"/>
    <property type="match status" value="1"/>
</dbReference>
<keyword evidence="6" id="KW-1185">Reference proteome</keyword>
<dbReference type="PANTHER" id="PTHR44145:SF3">
    <property type="entry name" value="DNAJ HOMOLOG SUBFAMILY A MEMBER 3, MITOCHONDRIAL"/>
    <property type="match status" value="1"/>
</dbReference>
<dbReference type="EMBL" id="JAAARO010000006">
    <property type="protein sequence ID" value="KAF5746782.1"/>
    <property type="molecule type" value="Genomic_DNA"/>
</dbReference>
<proteinExistence type="predicted"/>
<dbReference type="AlphaFoldDB" id="A0A7J7DK92"/>
<dbReference type="Pfam" id="PF00226">
    <property type="entry name" value="DnaJ"/>
    <property type="match status" value="1"/>
</dbReference>
<evidence type="ECO:0000313" key="6">
    <source>
        <dbReference type="Proteomes" id="UP000593562"/>
    </source>
</evidence>
<dbReference type="Proteomes" id="UP000593562">
    <property type="component" value="Unassembled WGS sequence"/>
</dbReference>
<dbReference type="CDD" id="cd06257">
    <property type="entry name" value="DnaJ"/>
    <property type="match status" value="1"/>
</dbReference>
<gene>
    <name evidence="5" type="ORF">HS088_TW06G00957</name>
</gene>
<keyword evidence="3" id="KW-0812">Transmembrane</keyword>
<evidence type="ECO:0000259" key="4">
    <source>
        <dbReference type="Pfam" id="PF00226"/>
    </source>
</evidence>
<evidence type="ECO:0000313" key="5">
    <source>
        <dbReference type="EMBL" id="KAF5746782.1"/>
    </source>
</evidence>
<dbReference type="PANTHER" id="PTHR44145">
    <property type="entry name" value="DNAJ HOMOLOG SUBFAMILY A MEMBER 3, MITOCHONDRIAL"/>
    <property type="match status" value="1"/>
</dbReference>
<protein>
    <recommendedName>
        <fullName evidence="4">J domain-containing protein</fullName>
    </recommendedName>
</protein>
<accession>A0A7J7DK92</accession>
<keyword evidence="3" id="KW-0472">Membrane</keyword>
<organism evidence="5 6">
    <name type="scientific">Tripterygium wilfordii</name>
    <name type="common">Thunder God vine</name>
    <dbReference type="NCBI Taxonomy" id="458696"/>
    <lineage>
        <taxon>Eukaryota</taxon>
        <taxon>Viridiplantae</taxon>
        <taxon>Streptophyta</taxon>
        <taxon>Embryophyta</taxon>
        <taxon>Tracheophyta</taxon>
        <taxon>Spermatophyta</taxon>
        <taxon>Magnoliopsida</taxon>
        <taxon>eudicotyledons</taxon>
        <taxon>Gunneridae</taxon>
        <taxon>Pentapetalae</taxon>
        <taxon>rosids</taxon>
        <taxon>fabids</taxon>
        <taxon>Celastrales</taxon>
        <taxon>Celastraceae</taxon>
        <taxon>Tripterygium</taxon>
    </lineage>
</organism>
<evidence type="ECO:0000256" key="1">
    <source>
        <dbReference type="ARBA" id="ARBA00023186"/>
    </source>
</evidence>
<dbReference type="InterPro" id="IPR051938">
    <property type="entry name" value="Apopto_cytoskel_mod"/>
</dbReference>
<dbReference type="InParanoid" id="A0A7J7DK92"/>
<feature type="transmembrane region" description="Helical" evidence="3">
    <location>
        <begin position="38"/>
        <end position="62"/>
    </location>
</feature>
<name>A0A7J7DK92_TRIWF</name>
<sequence>MAVESGSHQLAKKYHPDSNKNNPSAKRKFQEIRDAYEVWAWAGIPCGFLMIFILCSPFALYFPCWF</sequence>
<dbReference type="InterPro" id="IPR036869">
    <property type="entry name" value="J_dom_sf"/>
</dbReference>
<evidence type="ECO:0000256" key="2">
    <source>
        <dbReference type="SAM" id="MobiDB-lite"/>
    </source>
</evidence>
<dbReference type="InterPro" id="IPR001623">
    <property type="entry name" value="DnaJ_domain"/>
</dbReference>